<dbReference type="EMBL" id="OU342829">
    <property type="protein sequence ID" value="CAG7581576.1"/>
    <property type="molecule type" value="Genomic_DNA"/>
</dbReference>
<accession>A0A8D9CF08</accession>
<evidence type="ECO:0000313" key="1">
    <source>
        <dbReference type="EMBL" id="CAG7581576.1"/>
    </source>
</evidence>
<name>A0A8D9CF08_9VIRU</name>
<gene>
    <name evidence="1" type="ORF">SLAVMIC_00910</name>
</gene>
<organism evidence="1">
    <name type="scientific">uncultured marine phage</name>
    <dbReference type="NCBI Taxonomy" id="707152"/>
    <lineage>
        <taxon>Viruses</taxon>
        <taxon>environmental samples</taxon>
    </lineage>
</organism>
<reference evidence="1" key="1">
    <citation type="submission" date="2021-06" db="EMBL/GenBank/DDBJ databases">
        <authorList>
            <person name="Gannon L."/>
            <person name="Redgwell R T."/>
            <person name="Michniewski S."/>
            <person name="Harrison D C."/>
            <person name="Millard A."/>
        </authorList>
    </citation>
    <scope>NUCLEOTIDE SEQUENCE</scope>
</reference>
<sequence>MAIKNVKTNLDLNQNELQNPSFHRTSGAPTVSPTQSQFHFDTDDEKFKYYGNGVWRVPAVELNDLEDVDLVTATPSTGSRLVYDGTDWVPQTGAFTSDELLDIYPSSSLTISSSGGGNPTTYVDILWGNQVIVGSFFTQTGTSSDITVNGDGYYEVNYSLSIDVNNNNRSTSESRLMLDTGGGFTEVSRSLGYGYHRTSSNGEQTITKSLKLNLSDGDILKIQSRRLSGSGNLVTIDNGCNITMTKLT</sequence>
<proteinExistence type="predicted"/>
<protein>
    <submittedName>
        <fullName evidence="1">Uncharacterized protein</fullName>
    </submittedName>
</protein>